<dbReference type="InterPro" id="IPR050638">
    <property type="entry name" value="AA-Vitamin_Transporters"/>
</dbReference>
<keyword evidence="4 6" id="KW-1133">Transmembrane helix</keyword>
<evidence type="ECO:0000256" key="4">
    <source>
        <dbReference type="ARBA" id="ARBA00022989"/>
    </source>
</evidence>
<reference evidence="8" key="2">
    <citation type="submission" date="2023-01" db="EMBL/GenBank/DDBJ databases">
        <authorList>
            <person name="Sun Q."/>
            <person name="Evtushenko L."/>
        </authorList>
    </citation>
    <scope>NUCLEOTIDE SEQUENCE</scope>
    <source>
        <strain evidence="8">VKM B-2789</strain>
    </source>
</reference>
<feature type="transmembrane region" description="Helical" evidence="6">
    <location>
        <begin position="124"/>
        <end position="141"/>
    </location>
</feature>
<feature type="transmembrane region" description="Helical" evidence="6">
    <location>
        <begin position="32"/>
        <end position="51"/>
    </location>
</feature>
<dbReference type="InterPro" id="IPR000620">
    <property type="entry name" value="EamA_dom"/>
</dbReference>
<feature type="domain" description="EamA" evidence="7">
    <location>
        <begin position="2"/>
        <end position="134"/>
    </location>
</feature>
<keyword evidence="5 6" id="KW-0472">Membrane</keyword>
<dbReference type="Pfam" id="PF00892">
    <property type="entry name" value="EamA"/>
    <property type="match status" value="2"/>
</dbReference>
<dbReference type="Proteomes" id="UP001143330">
    <property type="component" value="Unassembled WGS sequence"/>
</dbReference>
<evidence type="ECO:0000256" key="6">
    <source>
        <dbReference type="SAM" id="Phobius"/>
    </source>
</evidence>
<feature type="transmembrane region" description="Helical" evidence="6">
    <location>
        <begin position="92"/>
        <end position="112"/>
    </location>
</feature>
<evidence type="ECO:0000313" key="8">
    <source>
        <dbReference type="EMBL" id="GLK83047.1"/>
    </source>
</evidence>
<proteinExistence type="inferred from homology"/>
<evidence type="ECO:0000259" key="7">
    <source>
        <dbReference type="Pfam" id="PF00892"/>
    </source>
</evidence>
<dbReference type="PANTHER" id="PTHR32322">
    <property type="entry name" value="INNER MEMBRANE TRANSPORTER"/>
    <property type="match status" value="1"/>
</dbReference>
<evidence type="ECO:0000313" key="9">
    <source>
        <dbReference type="Proteomes" id="UP001143330"/>
    </source>
</evidence>
<evidence type="ECO:0000256" key="2">
    <source>
        <dbReference type="ARBA" id="ARBA00007362"/>
    </source>
</evidence>
<feature type="transmembrane region" description="Helical" evidence="6">
    <location>
        <begin position="147"/>
        <end position="166"/>
    </location>
</feature>
<dbReference type="GO" id="GO:0016020">
    <property type="term" value="C:membrane"/>
    <property type="evidence" value="ECO:0007669"/>
    <property type="project" value="UniProtKB-SubCell"/>
</dbReference>
<comment type="subcellular location">
    <subcellularLocation>
        <location evidence="1">Membrane</location>
        <topology evidence="1">Multi-pass membrane protein</topology>
    </subcellularLocation>
</comment>
<accession>A0A9W6JTL9</accession>
<dbReference type="EMBL" id="BSFM01000005">
    <property type="protein sequence ID" value="GLK83047.1"/>
    <property type="molecule type" value="Genomic_DNA"/>
</dbReference>
<protein>
    <submittedName>
        <fullName evidence="8">Membrane protein</fullName>
    </submittedName>
</protein>
<organism evidence="8 9">
    <name type="scientific">Ancylobacter defluvii</name>
    <dbReference type="NCBI Taxonomy" id="1282440"/>
    <lineage>
        <taxon>Bacteria</taxon>
        <taxon>Pseudomonadati</taxon>
        <taxon>Pseudomonadota</taxon>
        <taxon>Alphaproteobacteria</taxon>
        <taxon>Hyphomicrobiales</taxon>
        <taxon>Xanthobacteraceae</taxon>
        <taxon>Ancylobacter</taxon>
    </lineage>
</organism>
<dbReference type="AlphaFoldDB" id="A0A9W6JTL9"/>
<gene>
    <name evidence="8" type="ORF">GCM10017653_11160</name>
</gene>
<feature type="domain" description="EamA" evidence="7">
    <location>
        <begin position="149"/>
        <end position="282"/>
    </location>
</feature>
<sequence length="301" mass="30864">MTGLLWAALTVTIFSGWFVVTRFSVTRELGIWDIAALRFGIGALILSPALFGKGRTLPRAAWGEGFVFALLWGLPFVLLVALGIQLTSAGRAASVAPTLMPVFAGLIGWAMFRQRPISSRFTGYAAIVAGLAGLLAIDPGGDGLRTMAGFAALAAAAGMWAIYTLLFSRSGRTPMQAAALICLWSSALLLPLYLGLGVSRFAQASAGEIALQAGYQGVLMSSVAVITFNRAVSLLGAGAATAIIALVPAGASLLAVPLLGEMPSPTETATIALIIAGVVLASRPTPKPAAPAIARTEGSPQ</sequence>
<dbReference type="RefSeq" id="WP_246547411.1">
    <property type="nucleotide sequence ID" value="NZ_BSFM01000005.1"/>
</dbReference>
<comment type="similarity">
    <text evidence="2">Belongs to the EamA transporter family.</text>
</comment>
<evidence type="ECO:0000256" key="3">
    <source>
        <dbReference type="ARBA" id="ARBA00022692"/>
    </source>
</evidence>
<keyword evidence="3 6" id="KW-0812">Transmembrane</keyword>
<evidence type="ECO:0000256" key="5">
    <source>
        <dbReference type="ARBA" id="ARBA00023136"/>
    </source>
</evidence>
<dbReference type="SUPFAM" id="SSF103481">
    <property type="entry name" value="Multidrug resistance efflux transporter EmrE"/>
    <property type="match status" value="2"/>
</dbReference>
<feature type="transmembrane region" description="Helical" evidence="6">
    <location>
        <begin position="235"/>
        <end position="256"/>
    </location>
</feature>
<comment type="caution">
    <text evidence="8">The sequence shown here is derived from an EMBL/GenBank/DDBJ whole genome shotgun (WGS) entry which is preliminary data.</text>
</comment>
<evidence type="ECO:0000256" key="1">
    <source>
        <dbReference type="ARBA" id="ARBA00004141"/>
    </source>
</evidence>
<dbReference type="InterPro" id="IPR037185">
    <property type="entry name" value="EmrE-like"/>
</dbReference>
<feature type="transmembrane region" description="Helical" evidence="6">
    <location>
        <begin position="209"/>
        <end position="228"/>
    </location>
</feature>
<feature type="transmembrane region" description="Helical" evidence="6">
    <location>
        <begin position="63"/>
        <end position="86"/>
    </location>
</feature>
<reference evidence="8" key="1">
    <citation type="journal article" date="2014" name="Int. J. Syst. Evol. Microbiol.">
        <title>Complete genome sequence of Corynebacterium casei LMG S-19264T (=DSM 44701T), isolated from a smear-ripened cheese.</title>
        <authorList>
            <consortium name="US DOE Joint Genome Institute (JGI-PGF)"/>
            <person name="Walter F."/>
            <person name="Albersmeier A."/>
            <person name="Kalinowski J."/>
            <person name="Ruckert C."/>
        </authorList>
    </citation>
    <scope>NUCLEOTIDE SEQUENCE</scope>
    <source>
        <strain evidence="8">VKM B-2789</strain>
    </source>
</reference>
<feature type="transmembrane region" description="Helical" evidence="6">
    <location>
        <begin position="178"/>
        <end position="197"/>
    </location>
</feature>
<name>A0A9W6JTL9_9HYPH</name>
<keyword evidence="9" id="KW-1185">Reference proteome</keyword>
<dbReference type="PANTHER" id="PTHR32322:SF2">
    <property type="entry name" value="EAMA DOMAIN-CONTAINING PROTEIN"/>
    <property type="match status" value="1"/>
</dbReference>